<accession>A0A0M2PY44</accession>
<dbReference type="EMBL" id="AJTX02000004">
    <property type="protein sequence ID" value="KKI99598.1"/>
    <property type="molecule type" value="Genomic_DNA"/>
</dbReference>
<organism evidence="3 4">
    <name type="scientific">Prochlorothrix hollandica PCC 9006 = CALU 1027</name>
    <dbReference type="NCBI Taxonomy" id="317619"/>
    <lineage>
        <taxon>Bacteria</taxon>
        <taxon>Bacillati</taxon>
        <taxon>Cyanobacteriota</taxon>
        <taxon>Cyanophyceae</taxon>
        <taxon>Prochlorotrichales</taxon>
        <taxon>Prochlorotrichaceae</taxon>
        <taxon>Prochlorothrix</taxon>
    </lineage>
</organism>
<feature type="transmembrane region" description="Helical" evidence="2">
    <location>
        <begin position="6"/>
        <end position="26"/>
    </location>
</feature>
<evidence type="ECO:0008006" key="5">
    <source>
        <dbReference type="Google" id="ProtNLM"/>
    </source>
</evidence>
<comment type="caution">
    <text evidence="3">The sequence shown here is derived from an EMBL/GenBank/DDBJ whole genome shotgun (WGS) entry which is preliminary data.</text>
</comment>
<dbReference type="STRING" id="317619.GCA_000332315_00090"/>
<dbReference type="Proteomes" id="UP000034681">
    <property type="component" value="Unassembled WGS sequence"/>
</dbReference>
<dbReference type="AlphaFoldDB" id="A0A0M2PY44"/>
<keyword evidence="2" id="KW-0472">Membrane</keyword>
<feature type="compositionally biased region" description="Polar residues" evidence="1">
    <location>
        <begin position="31"/>
        <end position="42"/>
    </location>
</feature>
<reference evidence="3" key="1">
    <citation type="submission" date="2012-04" db="EMBL/GenBank/DDBJ databases">
        <authorList>
            <person name="Borisov I.G."/>
            <person name="Ivanikova N.V."/>
            <person name="Pinevich A.V."/>
        </authorList>
    </citation>
    <scope>NUCLEOTIDE SEQUENCE</scope>
    <source>
        <strain evidence="3">CALU 1027</strain>
    </source>
</reference>
<evidence type="ECO:0000256" key="1">
    <source>
        <dbReference type="SAM" id="MobiDB-lite"/>
    </source>
</evidence>
<keyword evidence="4" id="KW-1185">Reference proteome</keyword>
<sequence>MLHLIYLLAFTILAVVALTNLFRNLFAMGSQQRQDPGLNGSNAPRPRQVPHPEFLDDAGNVVNEPLLVMRSVQVEDVRSRLDALYDASPSGLEDSTDEE</sequence>
<keyword evidence="2" id="KW-1133">Transmembrane helix</keyword>
<dbReference type="eggNOG" id="ENOG5032RJR">
    <property type="taxonomic scope" value="Bacteria"/>
</dbReference>
<dbReference type="InterPro" id="IPR021355">
    <property type="entry name" value="Phage_Syn9_Gp224"/>
</dbReference>
<evidence type="ECO:0000313" key="3">
    <source>
        <dbReference type="EMBL" id="KKI99598.1"/>
    </source>
</evidence>
<evidence type="ECO:0000256" key="2">
    <source>
        <dbReference type="SAM" id="Phobius"/>
    </source>
</evidence>
<name>A0A0M2PY44_PROHO</name>
<dbReference type="Pfam" id="PF11189">
    <property type="entry name" value="DUF2973"/>
    <property type="match status" value="1"/>
</dbReference>
<proteinExistence type="predicted"/>
<feature type="region of interest" description="Disordered" evidence="1">
    <location>
        <begin position="31"/>
        <end position="55"/>
    </location>
</feature>
<dbReference type="RefSeq" id="WP_016924055.1">
    <property type="nucleotide sequence ID" value="NZ_KB235933.1"/>
</dbReference>
<dbReference type="OrthoDB" id="513924at2"/>
<gene>
    <name evidence="3" type="ORF">PROH_06720</name>
</gene>
<keyword evidence="2" id="KW-0812">Transmembrane</keyword>
<evidence type="ECO:0000313" key="4">
    <source>
        <dbReference type="Proteomes" id="UP000034681"/>
    </source>
</evidence>
<protein>
    <recommendedName>
        <fullName evidence="5">DUF2973 domain-containing protein</fullName>
    </recommendedName>
</protein>